<evidence type="ECO:0000313" key="2">
    <source>
        <dbReference type="EMBL" id="QYJ67423.1"/>
    </source>
</evidence>
<feature type="transmembrane region" description="Helical" evidence="1">
    <location>
        <begin position="167"/>
        <end position="190"/>
    </location>
</feature>
<name>A0ABX8V881_9FLAO</name>
<feature type="transmembrane region" description="Helical" evidence="1">
    <location>
        <begin position="37"/>
        <end position="58"/>
    </location>
</feature>
<dbReference type="EMBL" id="CP080429">
    <property type="protein sequence ID" value="QYJ67423.1"/>
    <property type="molecule type" value="Genomic_DNA"/>
</dbReference>
<protein>
    <submittedName>
        <fullName evidence="2">Uncharacterized protein</fullName>
    </submittedName>
</protein>
<feature type="transmembrane region" description="Helical" evidence="1">
    <location>
        <begin position="122"/>
        <end position="147"/>
    </location>
</feature>
<keyword evidence="1" id="KW-0812">Transmembrane</keyword>
<keyword evidence="1" id="KW-0472">Membrane</keyword>
<evidence type="ECO:0000256" key="1">
    <source>
        <dbReference type="SAM" id="Phobius"/>
    </source>
</evidence>
<evidence type="ECO:0000313" key="3">
    <source>
        <dbReference type="Proteomes" id="UP000825381"/>
    </source>
</evidence>
<dbReference type="Proteomes" id="UP000825381">
    <property type="component" value="Chromosome"/>
</dbReference>
<keyword evidence="1" id="KW-1133">Transmembrane helix</keyword>
<reference evidence="2 3" key="1">
    <citation type="submission" date="2021-07" db="EMBL/GenBank/DDBJ databases">
        <title>Flavobacterium WSW3-B6 sp.nov, isolated from seaweed.</title>
        <authorList>
            <person name="Muhammad N."/>
            <person name="Ho H."/>
            <person name="Lee Y.-J."/>
            <person name="Nguyen T."/>
            <person name="Ho J."/>
            <person name="Kim S.-G."/>
        </authorList>
    </citation>
    <scope>NUCLEOTIDE SEQUENCE [LARGE SCALE GENOMIC DNA]</scope>
    <source>
        <strain evidence="2 3">WSW3-B6</strain>
    </source>
</reference>
<dbReference type="RefSeq" id="WP_220639768.1">
    <property type="nucleotide sequence ID" value="NZ_CP080429.1"/>
</dbReference>
<organism evidence="2 3">
    <name type="scientific">Flavobacterium litorale</name>
    <dbReference type="NCBI Taxonomy" id="2856519"/>
    <lineage>
        <taxon>Bacteria</taxon>
        <taxon>Pseudomonadati</taxon>
        <taxon>Bacteroidota</taxon>
        <taxon>Flavobacteriia</taxon>
        <taxon>Flavobacteriales</taxon>
        <taxon>Flavobacteriaceae</taxon>
        <taxon>Flavobacterium</taxon>
    </lineage>
</organism>
<accession>A0ABX8V881</accession>
<gene>
    <name evidence="2" type="ORF">K1I41_07595</name>
</gene>
<feature type="transmembrane region" description="Helical" evidence="1">
    <location>
        <begin position="78"/>
        <end position="99"/>
    </location>
</feature>
<proteinExistence type="predicted"/>
<keyword evidence="3" id="KW-1185">Reference proteome</keyword>
<sequence>MEPLDKLKKDWKKSGDRYPKFSEKEIYAMVHKRSSSIVKWILIISVLEFIFWIALSFLMKDGESQKRMNDLQLDYVTIPMTVISYGIIIYFVVIFYTNYKKINATDNARTLMSSILKTRKAVSNYIIINLAYIIISSLLIVVLFFYYDPNLINALHKYEEEGNALEFYLIYFTGTILLLGVIILGIWLFYKLIYGILLKRLKRNYEELKKLDF</sequence>